<dbReference type="InterPro" id="IPR050386">
    <property type="entry name" value="Glycosyl_hydrolase_5"/>
</dbReference>
<evidence type="ECO:0000256" key="3">
    <source>
        <dbReference type="ARBA" id="ARBA00022692"/>
    </source>
</evidence>
<reference evidence="17" key="1">
    <citation type="submission" date="2018-12" db="EMBL/GenBank/DDBJ databases">
        <title>Complete genome sequence of Paenibacillus sp. MBLB1234.</title>
        <authorList>
            <person name="Nam Y.-D."/>
            <person name="Kang J."/>
            <person name="Chung W.-H."/>
            <person name="Park Y.S."/>
        </authorList>
    </citation>
    <scope>NUCLEOTIDE SEQUENCE [LARGE SCALE GENOMIC DNA]</scope>
    <source>
        <strain evidence="17">MBLB1234</strain>
    </source>
</reference>
<dbReference type="CDD" id="cd00257">
    <property type="entry name" value="beta-trefoil_FSCN-like"/>
    <property type="match status" value="1"/>
</dbReference>
<evidence type="ECO:0000259" key="15">
    <source>
        <dbReference type="Pfam" id="PF25490"/>
    </source>
</evidence>
<keyword evidence="3" id="KW-0812">Transmembrane</keyword>
<keyword evidence="6" id="KW-1133">Transmembrane helix</keyword>
<keyword evidence="5" id="KW-0735">Signal-anchor</keyword>
<dbReference type="Gene3D" id="2.80.10.50">
    <property type="match status" value="1"/>
</dbReference>
<feature type="domain" description="Glycoside hydrolase family 5" evidence="14">
    <location>
        <begin position="117"/>
        <end position="359"/>
    </location>
</feature>
<organism evidence="16 17">
    <name type="scientific">Paenibacillus lutimineralis</name>
    <dbReference type="NCBI Taxonomy" id="2707005"/>
    <lineage>
        <taxon>Bacteria</taxon>
        <taxon>Bacillati</taxon>
        <taxon>Bacillota</taxon>
        <taxon>Bacilli</taxon>
        <taxon>Bacillales</taxon>
        <taxon>Paenibacillaceae</taxon>
        <taxon>Paenibacillus</taxon>
    </lineage>
</organism>
<keyword evidence="8" id="KW-0325">Glycoprotein</keyword>
<evidence type="ECO:0000259" key="14">
    <source>
        <dbReference type="Pfam" id="PF00150"/>
    </source>
</evidence>
<sequence length="565" mass="62899">MIKRNRFHKKSFRILLTIILLLGTFLADWSLGRPASIHAAGSLSDADFLKTNGTSIRKSKGTGSTAYLRGTNAGGWLVQESWMNPTNAPDQKTMMNTLKDRFGAAARDELLSVYEDHYWTTQDFDNISAMGMTVVRLPFTYMNLVDDSGNLKADAWSRLDWFVENCRQRGIYVILDMHGAFGSQNGMDHSGEVNDGNQLYGNPNNRQKTLWLWEKIAEHFKGNPAVAAYDILNEPGIKAAATGRTQWDFYNEIYNRIRAVDGDHIIMMESCWDAGNLPHPRDYGWTNVVYEYHYYPWDSVTSVPGQAAYISSKVADIRSHNYGVPTFVGEFTSFDIEDAWKNTLSTFNREGWHWTTWTYRVTGSNNSWGIYNLNAEAVDIYHDSKDTIRQKWSKVGAQYSAVNSKIYNVIKPYLQGTTDPGSGGSPLFADGEYYLTSVANGGVVSAENGGADPLVANRSAVGGAWESLRLENNSDGTVSFKSMANQKYVCAVIDESNQLLARSASIGTWEKFELVSTGNGDYGIKAVANGKFVQANFNVGGRLEATQDRVAGAWEAFKITRMGDS</sequence>
<dbReference type="PANTHER" id="PTHR31297">
    <property type="entry name" value="GLUCAN ENDO-1,6-BETA-GLUCOSIDASE B"/>
    <property type="match status" value="1"/>
</dbReference>
<dbReference type="Pfam" id="PF00150">
    <property type="entry name" value="Cellulase"/>
    <property type="match status" value="1"/>
</dbReference>
<proteinExistence type="inferred from homology"/>
<dbReference type="InterPro" id="IPR057232">
    <property type="entry name" value="DUF7910"/>
</dbReference>
<dbReference type="InterPro" id="IPR017853">
    <property type="entry name" value="GH"/>
</dbReference>
<keyword evidence="17" id="KW-1185">Reference proteome</keyword>
<comment type="similarity">
    <text evidence="13">Belongs to the glycosyl hydrolase 5 (cellulase A) family.</text>
</comment>
<evidence type="ECO:0000256" key="13">
    <source>
        <dbReference type="RuleBase" id="RU361153"/>
    </source>
</evidence>
<dbReference type="PANTHER" id="PTHR31297:SF34">
    <property type="entry name" value="GLUCAN 1,3-BETA-GLUCOSIDASE 2"/>
    <property type="match status" value="1"/>
</dbReference>
<dbReference type="GO" id="GO:0005886">
    <property type="term" value="C:plasma membrane"/>
    <property type="evidence" value="ECO:0007669"/>
    <property type="project" value="UniProtKB-SubCell"/>
</dbReference>
<evidence type="ECO:0000256" key="7">
    <source>
        <dbReference type="ARBA" id="ARBA00023136"/>
    </source>
</evidence>
<evidence type="ECO:0000256" key="12">
    <source>
        <dbReference type="ARBA" id="ARBA00041260"/>
    </source>
</evidence>
<dbReference type="InterPro" id="IPR001547">
    <property type="entry name" value="Glyco_hydro_5"/>
</dbReference>
<comment type="function">
    <text evidence="11">Glucosidase involved in the degradation of cellulosic biomass. Active on lichenan.</text>
</comment>
<keyword evidence="7" id="KW-0472">Membrane</keyword>
<evidence type="ECO:0000313" key="16">
    <source>
        <dbReference type="EMBL" id="AZS15177.1"/>
    </source>
</evidence>
<dbReference type="RefSeq" id="WP_126998536.1">
    <property type="nucleotide sequence ID" value="NZ_CP034346.1"/>
</dbReference>
<dbReference type="Proteomes" id="UP000270678">
    <property type="component" value="Chromosome"/>
</dbReference>
<gene>
    <name evidence="16" type="ORF">EI981_12360</name>
</gene>
<dbReference type="SUPFAM" id="SSF50405">
    <property type="entry name" value="Actin-crosslinking proteins"/>
    <property type="match status" value="1"/>
</dbReference>
<dbReference type="GO" id="GO:0008422">
    <property type="term" value="F:beta-glucosidase activity"/>
    <property type="evidence" value="ECO:0007669"/>
    <property type="project" value="TreeGrafter"/>
</dbReference>
<accession>A0A3Q9IB69</accession>
<dbReference type="OrthoDB" id="9800475at2"/>
<evidence type="ECO:0000256" key="2">
    <source>
        <dbReference type="ARBA" id="ARBA00022475"/>
    </source>
</evidence>
<keyword evidence="2" id="KW-1003">Cell membrane</keyword>
<name>A0A3Q9IB69_9BACL</name>
<dbReference type="GO" id="GO:0009986">
    <property type="term" value="C:cell surface"/>
    <property type="evidence" value="ECO:0007669"/>
    <property type="project" value="TreeGrafter"/>
</dbReference>
<evidence type="ECO:0000256" key="6">
    <source>
        <dbReference type="ARBA" id="ARBA00022989"/>
    </source>
</evidence>
<dbReference type="KEGG" id="plut:EI981_12360"/>
<evidence type="ECO:0000256" key="10">
    <source>
        <dbReference type="ARBA" id="ARBA00023316"/>
    </source>
</evidence>
<dbReference type="GO" id="GO:0071555">
    <property type="term" value="P:cell wall organization"/>
    <property type="evidence" value="ECO:0007669"/>
    <property type="project" value="UniProtKB-KW"/>
</dbReference>
<evidence type="ECO:0000256" key="1">
    <source>
        <dbReference type="ARBA" id="ARBA00004401"/>
    </source>
</evidence>
<dbReference type="InterPro" id="IPR008999">
    <property type="entry name" value="Actin-crosslinking"/>
</dbReference>
<dbReference type="AlphaFoldDB" id="A0A3Q9IB69"/>
<feature type="domain" description="DUF7910" evidence="15">
    <location>
        <begin position="433"/>
        <end position="536"/>
    </location>
</feature>
<protein>
    <recommendedName>
        <fullName evidence="12">Exo-1,3-beta-glucanase D</fullName>
    </recommendedName>
</protein>
<evidence type="ECO:0000256" key="4">
    <source>
        <dbReference type="ARBA" id="ARBA00022801"/>
    </source>
</evidence>
<evidence type="ECO:0000256" key="8">
    <source>
        <dbReference type="ARBA" id="ARBA00023180"/>
    </source>
</evidence>
<evidence type="ECO:0000313" key="17">
    <source>
        <dbReference type="Proteomes" id="UP000270678"/>
    </source>
</evidence>
<keyword evidence="10" id="KW-0961">Cell wall biogenesis/degradation</keyword>
<keyword evidence="4 13" id="KW-0378">Hydrolase</keyword>
<dbReference type="GO" id="GO:0009251">
    <property type="term" value="P:glucan catabolic process"/>
    <property type="evidence" value="ECO:0007669"/>
    <property type="project" value="TreeGrafter"/>
</dbReference>
<evidence type="ECO:0000256" key="9">
    <source>
        <dbReference type="ARBA" id="ARBA00023295"/>
    </source>
</evidence>
<keyword evidence="9 13" id="KW-0326">Glycosidase</keyword>
<evidence type="ECO:0000256" key="11">
    <source>
        <dbReference type="ARBA" id="ARBA00037126"/>
    </source>
</evidence>
<comment type="subcellular location">
    <subcellularLocation>
        <location evidence="1">Cell membrane</location>
        <topology evidence="1">Single-pass type II membrane protein</topology>
    </subcellularLocation>
</comment>
<dbReference type="Gene3D" id="3.20.20.80">
    <property type="entry name" value="Glycosidases"/>
    <property type="match status" value="1"/>
</dbReference>
<dbReference type="EMBL" id="CP034346">
    <property type="protein sequence ID" value="AZS15177.1"/>
    <property type="molecule type" value="Genomic_DNA"/>
</dbReference>
<dbReference type="GO" id="GO:0005576">
    <property type="term" value="C:extracellular region"/>
    <property type="evidence" value="ECO:0007669"/>
    <property type="project" value="TreeGrafter"/>
</dbReference>
<evidence type="ECO:0000256" key="5">
    <source>
        <dbReference type="ARBA" id="ARBA00022968"/>
    </source>
</evidence>
<dbReference type="SUPFAM" id="SSF51445">
    <property type="entry name" value="(Trans)glycosidases"/>
    <property type="match status" value="1"/>
</dbReference>
<dbReference type="Pfam" id="PF25490">
    <property type="entry name" value="DUF7910"/>
    <property type="match status" value="1"/>
</dbReference>